<dbReference type="SUPFAM" id="SSF81321">
    <property type="entry name" value="Family A G protein-coupled receptor-like"/>
    <property type="match status" value="1"/>
</dbReference>
<organism evidence="16">
    <name type="scientific">Capitella teleta</name>
    <name type="common">Polychaete worm</name>
    <dbReference type="NCBI Taxonomy" id="283909"/>
    <lineage>
        <taxon>Eukaryota</taxon>
        <taxon>Metazoa</taxon>
        <taxon>Spiralia</taxon>
        <taxon>Lophotrochozoa</taxon>
        <taxon>Annelida</taxon>
        <taxon>Polychaeta</taxon>
        <taxon>Sedentaria</taxon>
        <taxon>Scolecida</taxon>
        <taxon>Capitellidae</taxon>
        <taxon>Capitella</taxon>
    </lineage>
</organism>
<evidence type="ECO:0000256" key="5">
    <source>
        <dbReference type="ARBA" id="ARBA00022729"/>
    </source>
</evidence>
<reference evidence="17" key="3">
    <citation type="submission" date="2015-06" db="UniProtKB">
        <authorList>
            <consortium name="EnsemblMetazoa"/>
        </authorList>
    </citation>
    <scope>IDENTIFICATION</scope>
</reference>
<dbReference type="GO" id="GO:0004948">
    <property type="term" value="F:calcitonin receptor activity"/>
    <property type="evidence" value="ECO:0007669"/>
    <property type="project" value="InterPro"/>
</dbReference>
<keyword evidence="11" id="KW-0325">Glycoprotein</keyword>
<dbReference type="InterPro" id="IPR036445">
    <property type="entry name" value="GPCR_2_extracell_dom_sf"/>
</dbReference>
<feature type="domain" description="G-protein coupled receptors family 2 profile 1" evidence="14">
    <location>
        <begin position="1"/>
        <end position="70"/>
    </location>
</feature>
<dbReference type="OrthoDB" id="6022368at2759"/>
<gene>
    <name evidence="16" type="ORF">CAPTEDRAFT_34226</name>
</gene>
<dbReference type="Gene3D" id="1.20.1070.10">
    <property type="entry name" value="Rhodopsin 7-helix transmembrane proteins"/>
    <property type="match status" value="1"/>
</dbReference>
<feature type="non-terminal residue" evidence="16">
    <location>
        <position position="1"/>
    </location>
</feature>
<dbReference type="SUPFAM" id="SSF111418">
    <property type="entry name" value="Hormone receptor domain"/>
    <property type="match status" value="1"/>
</dbReference>
<keyword evidence="3" id="KW-1003">Cell membrane</keyword>
<dbReference type="PANTHER" id="PTHR45620">
    <property type="entry name" value="PDF RECEPTOR-LIKE PROTEIN-RELATED"/>
    <property type="match status" value="1"/>
</dbReference>
<dbReference type="GO" id="GO:0005886">
    <property type="term" value="C:plasma membrane"/>
    <property type="evidence" value="ECO:0007669"/>
    <property type="project" value="UniProtKB-SubCell"/>
</dbReference>
<evidence type="ECO:0000256" key="2">
    <source>
        <dbReference type="ARBA" id="ARBA00005314"/>
    </source>
</evidence>
<dbReference type="Pfam" id="PF00002">
    <property type="entry name" value="7tm_2"/>
    <property type="match status" value="1"/>
</dbReference>
<dbReference type="InterPro" id="IPR000832">
    <property type="entry name" value="GPCR_2_secretin-like"/>
</dbReference>
<dbReference type="STRING" id="283909.R7UK82"/>
<dbReference type="EnsemblMetazoa" id="CapteT34226">
    <property type="protein sequence ID" value="CapteP34226"/>
    <property type="gene ID" value="CapteG34226"/>
</dbReference>
<keyword evidence="7" id="KW-0297">G-protein coupled receptor</keyword>
<feature type="transmembrane region" description="Helical" evidence="13">
    <location>
        <begin position="179"/>
        <end position="206"/>
    </location>
</feature>
<evidence type="ECO:0000256" key="1">
    <source>
        <dbReference type="ARBA" id="ARBA00004651"/>
    </source>
</evidence>
<dbReference type="PROSITE" id="PS50227">
    <property type="entry name" value="G_PROTEIN_RECEP_F2_3"/>
    <property type="match status" value="1"/>
</dbReference>
<feature type="non-terminal residue" evidence="16">
    <location>
        <position position="371"/>
    </location>
</feature>
<sequence>GLHCPRRWDSIACWPPTAAGDVASQPCPDYVNKFRVNEFSSKICTEEGEWFVSPETNQSWTNYTQCIRLRSFVCNHMFQLQDHVPNLLILANVGYALSIAMLVVAVILMLYFKKLHCPRNTVHINLFVTFILRAVLSFLKENLMVQGVGLPQDVNTDKHGMLAFNHQGTHWECKLLMTVYMYILGANCTWIFVEGLYLHMLIFMAVFSENSSVAQYIAIGWFSPLLFVIPWVVVRATLDDFMCWNVYTNKNYFWIIRGPLTFLMVVNFLFFLNIVRVVFTKMSTGTAMEARGQRYRKMAKSTLVLIPLFGIHYMVFIWIDPSRASDVVELVWLYFEMFFNSFQGVFIALLFCFFNGEVRAEVKKSWQRYQL</sequence>
<dbReference type="Pfam" id="PF02793">
    <property type="entry name" value="HRM"/>
    <property type="match status" value="1"/>
</dbReference>
<accession>R7UK82</accession>
<evidence type="ECO:0000256" key="10">
    <source>
        <dbReference type="ARBA" id="ARBA00023170"/>
    </source>
</evidence>
<dbReference type="InterPro" id="IPR017983">
    <property type="entry name" value="GPCR_2_secretin-like_CS"/>
</dbReference>
<keyword evidence="5" id="KW-0732">Signal</keyword>
<evidence type="ECO:0000256" key="11">
    <source>
        <dbReference type="ARBA" id="ARBA00023180"/>
    </source>
</evidence>
<keyword evidence="4 13" id="KW-0812">Transmembrane</keyword>
<name>R7UK82_CAPTE</name>
<reference evidence="18" key="1">
    <citation type="submission" date="2012-12" db="EMBL/GenBank/DDBJ databases">
        <authorList>
            <person name="Hellsten U."/>
            <person name="Grimwood J."/>
            <person name="Chapman J.A."/>
            <person name="Shapiro H."/>
            <person name="Aerts A."/>
            <person name="Otillar R.P."/>
            <person name="Terry A.Y."/>
            <person name="Boore J.L."/>
            <person name="Simakov O."/>
            <person name="Marletaz F."/>
            <person name="Cho S.-J."/>
            <person name="Edsinger-Gonzales E."/>
            <person name="Havlak P."/>
            <person name="Kuo D.-H."/>
            <person name="Larsson T."/>
            <person name="Lv J."/>
            <person name="Arendt D."/>
            <person name="Savage R."/>
            <person name="Osoegawa K."/>
            <person name="de Jong P."/>
            <person name="Lindberg D.R."/>
            <person name="Seaver E.C."/>
            <person name="Weisblat D.A."/>
            <person name="Putnam N.H."/>
            <person name="Grigoriev I.V."/>
            <person name="Rokhsar D.S."/>
        </authorList>
    </citation>
    <scope>NUCLEOTIDE SEQUENCE</scope>
    <source>
        <strain evidence="18">I ESC-2004</strain>
    </source>
</reference>
<evidence type="ECO:0000256" key="9">
    <source>
        <dbReference type="ARBA" id="ARBA00023157"/>
    </source>
</evidence>
<dbReference type="CDD" id="cd15272">
    <property type="entry name" value="7tmB1_PTH-R_related"/>
    <property type="match status" value="1"/>
</dbReference>
<comment type="similarity">
    <text evidence="2">Belongs to the G-protein coupled receptor 2 family.</text>
</comment>
<evidence type="ECO:0000313" key="16">
    <source>
        <dbReference type="EMBL" id="ELU03692.1"/>
    </source>
</evidence>
<proteinExistence type="inferred from homology"/>
<dbReference type="Gene3D" id="4.10.1240.10">
    <property type="entry name" value="GPCR, family 2, extracellular hormone receptor domain"/>
    <property type="match status" value="1"/>
</dbReference>
<dbReference type="PROSITE" id="PS50261">
    <property type="entry name" value="G_PROTEIN_RECEP_F2_4"/>
    <property type="match status" value="1"/>
</dbReference>
<dbReference type="InterPro" id="IPR003287">
    <property type="entry name" value="GPCR_2_calcitonin_rcpt_fam"/>
</dbReference>
<dbReference type="PRINTS" id="PR01350">
    <property type="entry name" value="CTRFAMILY"/>
</dbReference>
<keyword evidence="6 13" id="KW-1133">Transmembrane helix</keyword>
<feature type="transmembrane region" description="Helical" evidence="13">
    <location>
        <begin position="122"/>
        <end position="139"/>
    </location>
</feature>
<comment type="subcellular location">
    <subcellularLocation>
        <location evidence="1">Cell membrane</location>
        <topology evidence="1">Multi-pass membrane protein</topology>
    </subcellularLocation>
</comment>
<dbReference type="EMBL" id="KB302988">
    <property type="protein sequence ID" value="ELU03692.1"/>
    <property type="molecule type" value="Genomic_DNA"/>
</dbReference>
<evidence type="ECO:0000313" key="18">
    <source>
        <dbReference type="Proteomes" id="UP000014760"/>
    </source>
</evidence>
<dbReference type="PROSITE" id="PS00649">
    <property type="entry name" value="G_PROTEIN_RECEP_F2_1"/>
    <property type="match status" value="1"/>
</dbReference>
<evidence type="ECO:0000256" key="8">
    <source>
        <dbReference type="ARBA" id="ARBA00023136"/>
    </source>
</evidence>
<evidence type="ECO:0000256" key="7">
    <source>
        <dbReference type="ARBA" id="ARBA00023040"/>
    </source>
</evidence>
<keyword evidence="18" id="KW-1185">Reference proteome</keyword>
<feature type="transmembrane region" description="Helical" evidence="13">
    <location>
        <begin position="331"/>
        <end position="354"/>
    </location>
</feature>
<feature type="transmembrane region" description="Helical" evidence="13">
    <location>
        <begin position="87"/>
        <end position="110"/>
    </location>
</feature>
<dbReference type="OMA" id="THVEIAW"/>
<dbReference type="SMART" id="SM00008">
    <property type="entry name" value="HormR"/>
    <property type="match status" value="1"/>
</dbReference>
<keyword evidence="12" id="KW-0807">Transducer</keyword>
<evidence type="ECO:0000256" key="3">
    <source>
        <dbReference type="ARBA" id="ARBA00022475"/>
    </source>
</evidence>
<feature type="domain" description="G-protein coupled receptors family 2 profile 2" evidence="15">
    <location>
        <begin position="87"/>
        <end position="355"/>
    </location>
</feature>
<dbReference type="PANTHER" id="PTHR45620:SF1">
    <property type="entry name" value="G-PROTEIN COUPLED RECEPTORS FAMILY 2 PROFILE 2 DOMAIN-CONTAINING PROTEIN"/>
    <property type="match status" value="1"/>
</dbReference>
<reference evidence="16 18" key="2">
    <citation type="journal article" date="2013" name="Nature">
        <title>Insights into bilaterian evolution from three spiralian genomes.</title>
        <authorList>
            <person name="Simakov O."/>
            <person name="Marletaz F."/>
            <person name="Cho S.J."/>
            <person name="Edsinger-Gonzales E."/>
            <person name="Havlak P."/>
            <person name="Hellsten U."/>
            <person name="Kuo D.H."/>
            <person name="Larsson T."/>
            <person name="Lv J."/>
            <person name="Arendt D."/>
            <person name="Savage R."/>
            <person name="Osoegawa K."/>
            <person name="de Jong P."/>
            <person name="Grimwood J."/>
            <person name="Chapman J.A."/>
            <person name="Shapiro H."/>
            <person name="Aerts A."/>
            <person name="Otillar R.P."/>
            <person name="Terry A.Y."/>
            <person name="Boore J.L."/>
            <person name="Grigoriev I.V."/>
            <person name="Lindberg D.R."/>
            <person name="Seaver E.C."/>
            <person name="Weisblat D.A."/>
            <person name="Putnam N.H."/>
            <person name="Rokhsar D.S."/>
        </authorList>
    </citation>
    <scope>NUCLEOTIDE SEQUENCE</scope>
    <source>
        <strain evidence="16 18">I ESC-2004</strain>
    </source>
</reference>
<evidence type="ECO:0000256" key="13">
    <source>
        <dbReference type="SAM" id="Phobius"/>
    </source>
</evidence>
<keyword evidence="8 13" id="KW-0472">Membrane</keyword>
<evidence type="ECO:0000259" key="14">
    <source>
        <dbReference type="PROSITE" id="PS50227"/>
    </source>
</evidence>
<dbReference type="GO" id="GO:0007188">
    <property type="term" value="P:adenylate cyclase-modulating G protein-coupled receptor signaling pathway"/>
    <property type="evidence" value="ECO:0007669"/>
    <property type="project" value="TreeGrafter"/>
</dbReference>
<feature type="transmembrane region" description="Helical" evidence="13">
    <location>
        <begin position="300"/>
        <end position="319"/>
    </location>
</feature>
<evidence type="ECO:0008006" key="19">
    <source>
        <dbReference type="Google" id="ProtNLM"/>
    </source>
</evidence>
<dbReference type="InterPro" id="IPR050332">
    <property type="entry name" value="GPCR_2"/>
</dbReference>
<keyword evidence="10" id="KW-0675">Receptor</keyword>
<evidence type="ECO:0000256" key="4">
    <source>
        <dbReference type="ARBA" id="ARBA00022692"/>
    </source>
</evidence>
<dbReference type="EMBL" id="AMQN01008390">
    <property type="status" value="NOT_ANNOTATED_CDS"/>
    <property type="molecule type" value="Genomic_DNA"/>
</dbReference>
<evidence type="ECO:0000256" key="6">
    <source>
        <dbReference type="ARBA" id="ARBA00022989"/>
    </source>
</evidence>
<feature type="transmembrane region" description="Helical" evidence="13">
    <location>
        <begin position="254"/>
        <end position="279"/>
    </location>
</feature>
<dbReference type="InterPro" id="IPR017981">
    <property type="entry name" value="GPCR_2-like_7TM"/>
</dbReference>
<feature type="transmembrane region" description="Helical" evidence="13">
    <location>
        <begin position="213"/>
        <end position="234"/>
    </location>
</feature>
<dbReference type="HOGENOM" id="CLU_002753_4_2_1"/>
<dbReference type="PRINTS" id="PR00249">
    <property type="entry name" value="GPCRSECRETIN"/>
</dbReference>
<evidence type="ECO:0000256" key="12">
    <source>
        <dbReference type="ARBA" id="ARBA00023224"/>
    </source>
</evidence>
<dbReference type="InterPro" id="IPR001879">
    <property type="entry name" value="GPCR_2_extracellular_dom"/>
</dbReference>
<protein>
    <recommendedName>
        <fullName evidence="19">G-protein coupled receptors family 2 profile 2 domain-containing protein</fullName>
    </recommendedName>
</protein>
<dbReference type="GO" id="GO:0007166">
    <property type="term" value="P:cell surface receptor signaling pathway"/>
    <property type="evidence" value="ECO:0007669"/>
    <property type="project" value="InterPro"/>
</dbReference>
<evidence type="ECO:0000259" key="15">
    <source>
        <dbReference type="PROSITE" id="PS50261"/>
    </source>
</evidence>
<keyword evidence="9" id="KW-1015">Disulfide bond</keyword>
<dbReference type="GO" id="GO:0017046">
    <property type="term" value="F:peptide hormone binding"/>
    <property type="evidence" value="ECO:0007669"/>
    <property type="project" value="TreeGrafter"/>
</dbReference>
<dbReference type="AlphaFoldDB" id="R7UK82"/>
<dbReference type="Proteomes" id="UP000014760">
    <property type="component" value="Unassembled WGS sequence"/>
</dbReference>
<dbReference type="PROSITE" id="PS00650">
    <property type="entry name" value="G_PROTEIN_RECEP_F2_2"/>
    <property type="match status" value="1"/>
</dbReference>
<evidence type="ECO:0000313" key="17">
    <source>
        <dbReference type="EnsemblMetazoa" id="CapteP34226"/>
    </source>
</evidence>